<keyword evidence="1" id="KW-1133">Transmembrane helix</keyword>
<keyword evidence="3" id="KW-1185">Reference proteome</keyword>
<evidence type="ECO:0000313" key="3">
    <source>
        <dbReference type="Proteomes" id="UP000184516"/>
    </source>
</evidence>
<name>A0A1M5J234_9FLAO</name>
<reference evidence="3" key="1">
    <citation type="submission" date="2016-11" db="EMBL/GenBank/DDBJ databases">
        <authorList>
            <person name="Varghese N."/>
            <person name="Submissions S."/>
        </authorList>
    </citation>
    <scope>NUCLEOTIDE SEQUENCE [LARGE SCALE GENOMIC DNA]</scope>
    <source>
        <strain evidence="3">DSM 19978</strain>
    </source>
</reference>
<protein>
    <recommendedName>
        <fullName evidence="4">DUF4199 domain-containing protein</fullName>
    </recommendedName>
</protein>
<dbReference type="OrthoDB" id="660361at2"/>
<dbReference type="STRING" id="468056.SAMN05443549_103341"/>
<dbReference type="RefSeq" id="WP_073370072.1">
    <property type="nucleotide sequence ID" value="NZ_FQWB01000003.1"/>
</dbReference>
<keyword evidence="1" id="KW-0812">Transmembrane</keyword>
<evidence type="ECO:0000256" key="1">
    <source>
        <dbReference type="SAM" id="Phobius"/>
    </source>
</evidence>
<accession>A0A1M5J234</accession>
<feature type="transmembrane region" description="Helical" evidence="1">
    <location>
        <begin position="36"/>
        <end position="56"/>
    </location>
</feature>
<proteinExistence type="predicted"/>
<gene>
    <name evidence="2" type="ORF">SAMN05443549_103341</name>
</gene>
<feature type="transmembrane region" description="Helical" evidence="1">
    <location>
        <begin position="12"/>
        <end position="30"/>
    </location>
</feature>
<dbReference type="AlphaFoldDB" id="A0A1M5J234"/>
<organism evidence="2 3">
    <name type="scientific">Flavobacterium fluvii</name>
    <dbReference type="NCBI Taxonomy" id="468056"/>
    <lineage>
        <taxon>Bacteria</taxon>
        <taxon>Pseudomonadati</taxon>
        <taxon>Bacteroidota</taxon>
        <taxon>Flavobacteriia</taxon>
        <taxon>Flavobacteriales</taxon>
        <taxon>Flavobacteriaceae</taxon>
        <taxon>Flavobacterium</taxon>
    </lineage>
</organism>
<dbReference type="EMBL" id="FQWB01000003">
    <property type="protein sequence ID" value="SHG34657.1"/>
    <property type="molecule type" value="Genomic_DNA"/>
</dbReference>
<evidence type="ECO:0008006" key="4">
    <source>
        <dbReference type="Google" id="ProtNLM"/>
    </source>
</evidence>
<evidence type="ECO:0000313" key="2">
    <source>
        <dbReference type="EMBL" id="SHG34657.1"/>
    </source>
</evidence>
<sequence length="175" mass="19384">MNEIIKKNGISYGIITGIVSALITTAIYSIDLNLFVKWWLGIIIFLVYIIIGIVLLSKTKKELKGIFSFKEAFTTYFISAVIGILISVGFNILLFNVIDPSAKDTLNDIFIKYTVEMLQKIGTPSSAINEAAKKMQENNPYSTIELMKGSIYSIVGSALFGLLLALIFKSKPTQE</sequence>
<dbReference type="Pfam" id="PF13858">
    <property type="entry name" value="DUF4199"/>
    <property type="match status" value="1"/>
</dbReference>
<dbReference type="Proteomes" id="UP000184516">
    <property type="component" value="Unassembled WGS sequence"/>
</dbReference>
<feature type="transmembrane region" description="Helical" evidence="1">
    <location>
        <begin position="149"/>
        <end position="168"/>
    </location>
</feature>
<dbReference type="InterPro" id="IPR025250">
    <property type="entry name" value="DUF4199"/>
</dbReference>
<keyword evidence="1" id="KW-0472">Membrane</keyword>
<feature type="transmembrane region" description="Helical" evidence="1">
    <location>
        <begin position="76"/>
        <end position="98"/>
    </location>
</feature>